<dbReference type="Pfam" id="PF07261">
    <property type="entry name" value="DnaB_2"/>
    <property type="match status" value="1"/>
</dbReference>
<dbReference type="InterPro" id="IPR006343">
    <property type="entry name" value="DnaB/C_C"/>
</dbReference>
<evidence type="ECO:0000313" key="4">
    <source>
        <dbReference type="EMBL" id="MBF8435758.1"/>
    </source>
</evidence>
<protein>
    <submittedName>
        <fullName evidence="4">DnaD domain protein</fullName>
    </submittedName>
</protein>
<dbReference type="InterPro" id="IPR034829">
    <property type="entry name" value="DnaD-like_sf"/>
</dbReference>
<reference evidence="4" key="1">
    <citation type="submission" date="2020-11" db="EMBL/GenBank/DDBJ databases">
        <title>Halonatronomonas betainensis gen. nov., sp. nov. a novel haloalkaliphilic representative of the family Halanaerobiacae capable of betaine degradation.</title>
        <authorList>
            <person name="Boltyanskaya Y."/>
            <person name="Kevbrin V."/>
            <person name="Detkova E."/>
            <person name="Grouzdev D.S."/>
            <person name="Koziaeva V."/>
            <person name="Zhilina T."/>
        </authorList>
    </citation>
    <scope>NUCLEOTIDE SEQUENCE</scope>
    <source>
        <strain evidence="4">Z-7014</strain>
    </source>
</reference>
<comment type="similarity">
    <text evidence="1">Belongs to the DnaB/DnaD family.</text>
</comment>
<feature type="domain" description="DnaB/C C-terminal" evidence="3">
    <location>
        <begin position="141"/>
        <end position="204"/>
    </location>
</feature>
<name>A0A931AVW1_9FIRM</name>
<gene>
    <name evidence="4" type="ORF">I0Q91_01570</name>
</gene>
<dbReference type="RefSeq" id="WP_270452428.1">
    <property type="nucleotide sequence ID" value="NZ_JADPIE010000001.1"/>
</dbReference>
<sequence length="242" mass="28173">MNQILEEIWQSSFKSNEKLILAILWSFLFKYGSESDEKEIIKISKIELAESSSLDSNKSGRIITDLDDSDWLILHDISTDGFIEKLEIELLIPDDAGISLPDKEIINNGDKEEIKISQNKLDNDHSDMDIIISFWRKHFQKRPMTPTEYTYLKGFVDKGMEAKLIAELLSYTKTQSINNPISYIRKILTDLYNNDIYTLNQYLEQDRELKNIGEKSISKNNPGEKKRNRKDKVSELEEEGWD</sequence>
<evidence type="ECO:0000256" key="1">
    <source>
        <dbReference type="ARBA" id="ARBA00093462"/>
    </source>
</evidence>
<feature type="region of interest" description="Disordered" evidence="2">
    <location>
        <begin position="212"/>
        <end position="242"/>
    </location>
</feature>
<evidence type="ECO:0000256" key="2">
    <source>
        <dbReference type="SAM" id="MobiDB-lite"/>
    </source>
</evidence>
<dbReference type="AlphaFoldDB" id="A0A931AVW1"/>
<dbReference type="EMBL" id="JADPIE010000001">
    <property type="protein sequence ID" value="MBF8435758.1"/>
    <property type="molecule type" value="Genomic_DNA"/>
</dbReference>
<evidence type="ECO:0000313" key="5">
    <source>
        <dbReference type="Proteomes" id="UP000621436"/>
    </source>
</evidence>
<dbReference type="Gene3D" id="1.10.10.630">
    <property type="entry name" value="DnaD domain-like"/>
    <property type="match status" value="1"/>
</dbReference>
<comment type="caution">
    <text evidence="4">The sequence shown here is derived from an EMBL/GenBank/DDBJ whole genome shotgun (WGS) entry which is preliminary data.</text>
</comment>
<keyword evidence="5" id="KW-1185">Reference proteome</keyword>
<proteinExistence type="inferred from homology"/>
<organism evidence="4 5">
    <name type="scientific">Halonatronomonas betaini</name>
    <dbReference type="NCBI Taxonomy" id="2778430"/>
    <lineage>
        <taxon>Bacteria</taxon>
        <taxon>Bacillati</taxon>
        <taxon>Bacillota</taxon>
        <taxon>Clostridia</taxon>
        <taxon>Halanaerobiales</taxon>
        <taxon>Halarsenatibacteraceae</taxon>
        <taxon>Halonatronomonas</taxon>
    </lineage>
</organism>
<feature type="compositionally biased region" description="Basic and acidic residues" evidence="2">
    <location>
        <begin position="212"/>
        <end position="235"/>
    </location>
</feature>
<accession>A0A931AVW1</accession>
<evidence type="ECO:0000259" key="3">
    <source>
        <dbReference type="Pfam" id="PF07261"/>
    </source>
</evidence>
<dbReference type="Proteomes" id="UP000621436">
    <property type="component" value="Unassembled WGS sequence"/>
</dbReference>